<evidence type="ECO:0000313" key="3">
    <source>
        <dbReference type="Proteomes" id="UP000694843"/>
    </source>
</evidence>
<dbReference type="InterPro" id="IPR010839">
    <property type="entry name" value="AtuA_N"/>
</dbReference>
<dbReference type="Pfam" id="PF07287">
    <property type="entry name" value="AtuA"/>
    <property type="match status" value="1"/>
</dbReference>
<name>A0A979FPT1_HYAAZ</name>
<dbReference type="Pfam" id="PF23544">
    <property type="entry name" value="AtuA_ferredoxin"/>
    <property type="match status" value="1"/>
</dbReference>
<protein>
    <submittedName>
        <fullName evidence="4">Uncharacterized protein LOC108676137</fullName>
    </submittedName>
</protein>
<dbReference type="AlphaFoldDB" id="A0A979FPT1"/>
<dbReference type="InterPro" id="IPR056362">
    <property type="entry name" value="AtuA-like_ferredoxin_dom"/>
</dbReference>
<dbReference type="OMA" id="YEHIGFP"/>
<sequence length="677" mass="71626">MLLVRKSFFRSYHSWSFKPLQDSYNAGKVFSSSHFSRRAISVRRGVGSFPGSSSVMLKVGFLNAPQICHYSNFSQFKKPCKIGCASGFWGDTPTAVEQLVRGGSLDYLILDYLSEITMSLLTAAKAKNPQLGYAPDFVLHAVGPQLKNIKDQGIRVISNAGGINPAACAAALQTAALKAGIDIKVGVVTGDDLLSQVHTFADAQDLTTGEPMPAKPHSINAYTGAGAIVRALELGADVVITGRCADSAMALAPAAFHHGWKLSSLQEAAGASVAGHLLECGAQATGGNHTDWRLVQDWHNMGFPIASVSSDGACVISKPAGSGGLLSRGTVCEQLLYEIGDPRSYVLPDLAVDITGVTVGEPQLEDDGQMGVRVTGARGKPPTDTYKVGATYLSGFKATAVCVIGGPYAAEKGRITAQATLERVNRLLRTAGVAPITQYHVQMIGAEDSYGPHARAVESRESVLWLSVQHAARRAVEVFSMEVAAAGTGGVPGLMALVGGRPKPTPVLKLHSSLVKKVDVPLTVTVGDHSEEYCEAAGGVRYSAYCLDSPDASQAPTVLGDCTHRLESLAYTRSGDKGDSCNIGVVARRPEWLPLLQERLTAAAVARYMQHVFPPHVDPLLCVKRYEVPGIGGLNFVLDQSLGGGGVASLRPDAQGKAYGQMLLDFSLEHLPPLDRL</sequence>
<evidence type="ECO:0000313" key="4">
    <source>
        <dbReference type="RefSeq" id="XP_047738195.1"/>
    </source>
</evidence>
<proteinExistence type="predicted"/>
<feature type="domain" description="AtuA-like ferredoxin-fold" evidence="2">
    <location>
        <begin position="565"/>
        <end position="668"/>
    </location>
</feature>
<organism evidence="3 4">
    <name type="scientific">Hyalella azteca</name>
    <name type="common">Amphipod</name>
    <dbReference type="NCBI Taxonomy" id="294128"/>
    <lineage>
        <taxon>Eukaryota</taxon>
        <taxon>Metazoa</taxon>
        <taxon>Ecdysozoa</taxon>
        <taxon>Arthropoda</taxon>
        <taxon>Crustacea</taxon>
        <taxon>Multicrustacea</taxon>
        <taxon>Malacostraca</taxon>
        <taxon>Eumalacostraca</taxon>
        <taxon>Peracarida</taxon>
        <taxon>Amphipoda</taxon>
        <taxon>Senticaudata</taxon>
        <taxon>Talitrida</taxon>
        <taxon>Talitroidea</taxon>
        <taxon>Hyalellidae</taxon>
        <taxon>Hyalella</taxon>
    </lineage>
</organism>
<dbReference type="PANTHER" id="PTHR47708">
    <property type="match status" value="1"/>
</dbReference>
<evidence type="ECO:0000259" key="1">
    <source>
        <dbReference type="Pfam" id="PF07287"/>
    </source>
</evidence>
<dbReference type="GeneID" id="108676137"/>
<dbReference type="PANTHER" id="PTHR47708:SF2">
    <property type="entry name" value="SI:CH73-132F6.5"/>
    <property type="match status" value="1"/>
</dbReference>
<evidence type="ECO:0000259" key="2">
    <source>
        <dbReference type="Pfam" id="PF23544"/>
    </source>
</evidence>
<feature type="domain" description="Acyclic terpene utilisation N-terminal" evidence="1">
    <location>
        <begin position="81"/>
        <end position="525"/>
    </location>
</feature>
<dbReference type="Proteomes" id="UP000694843">
    <property type="component" value="Unplaced"/>
</dbReference>
<dbReference type="OrthoDB" id="10265871at2759"/>
<reference evidence="4" key="1">
    <citation type="submission" date="2025-08" db="UniProtKB">
        <authorList>
            <consortium name="RefSeq"/>
        </authorList>
    </citation>
    <scope>IDENTIFICATION</scope>
    <source>
        <tissue evidence="4">Whole organism</tissue>
    </source>
</reference>
<keyword evidence="3" id="KW-1185">Reference proteome</keyword>
<accession>A0A979FPT1</accession>
<gene>
    <name evidence="4" type="primary">LOC108676137</name>
</gene>
<dbReference type="RefSeq" id="XP_047738195.1">
    <property type="nucleotide sequence ID" value="XM_047882239.1"/>
</dbReference>
<dbReference type="KEGG" id="hazt:108676137"/>